<feature type="compositionally biased region" description="Basic and acidic residues" evidence="1">
    <location>
        <begin position="536"/>
        <end position="547"/>
    </location>
</feature>
<accession>A0ABW9J6L4</accession>
<feature type="region of interest" description="Disordered" evidence="1">
    <location>
        <begin position="630"/>
        <end position="703"/>
    </location>
</feature>
<organism evidence="3 4">
    <name type="scientific">Pedobacter ureilyticus</name>
    <dbReference type="NCBI Taxonomy" id="1393051"/>
    <lineage>
        <taxon>Bacteria</taxon>
        <taxon>Pseudomonadati</taxon>
        <taxon>Bacteroidota</taxon>
        <taxon>Sphingobacteriia</taxon>
        <taxon>Sphingobacteriales</taxon>
        <taxon>Sphingobacteriaceae</taxon>
        <taxon>Pedobacter</taxon>
    </lineage>
</organism>
<dbReference type="Proteomes" id="UP001517247">
    <property type="component" value="Unassembled WGS sequence"/>
</dbReference>
<evidence type="ECO:0000256" key="2">
    <source>
        <dbReference type="SAM" id="Phobius"/>
    </source>
</evidence>
<dbReference type="RefSeq" id="WP_246077023.1">
    <property type="nucleotide sequence ID" value="NZ_SSHJ02000006.1"/>
</dbReference>
<feature type="compositionally biased region" description="Basic and acidic residues" evidence="1">
    <location>
        <begin position="599"/>
        <end position="616"/>
    </location>
</feature>
<keyword evidence="2" id="KW-0472">Membrane</keyword>
<feature type="compositionally biased region" description="Basic and acidic residues" evidence="1">
    <location>
        <begin position="955"/>
        <end position="969"/>
    </location>
</feature>
<keyword evidence="4" id="KW-1185">Reference proteome</keyword>
<proteinExistence type="predicted"/>
<feature type="region of interest" description="Disordered" evidence="1">
    <location>
        <begin position="955"/>
        <end position="977"/>
    </location>
</feature>
<keyword evidence="2" id="KW-0812">Transmembrane</keyword>
<feature type="compositionally biased region" description="Basic and acidic residues" evidence="1">
    <location>
        <begin position="630"/>
        <end position="663"/>
    </location>
</feature>
<feature type="transmembrane region" description="Helical" evidence="2">
    <location>
        <begin position="76"/>
        <end position="95"/>
    </location>
</feature>
<keyword evidence="2" id="KW-1133">Transmembrane helix</keyword>
<evidence type="ECO:0000313" key="3">
    <source>
        <dbReference type="EMBL" id="MFN0256181.1"/>
    </source>
</evidence>
<reference evidence="3 4" key="1">
    <citation type="submission" date="2024-12" db="EMBL/GenBank/DDBJ databases">
        <authorList>
            <person name="Hu S."/>
        </authorList>
    </citation>
    <scope>NUCLEOTIDE SEQUENCE [LARGE SCALE GENOMIC DNA]</scope>
    <source>
        <strain evidence="3 4">THG-T11</strain>
    </source>
</reference>
<evidence type="ECO:0000313" key="4">
    <source>
        <dbReference type="Proteomes" id="UP001517247"/>
    </source>
</evidence>
<feature type="region of interest" description="Disordered" evidence="1">
    <location>
        <begin position="590"/>
        <end position="616"/>
    </location>
</feature>
<name>A0ABW9J6L4_9SPHI</name>
<dbReference type="EMBL" id="SSHJ02000006">
    <property type="protein sequence ID" value="MFN0256181.1"/>
    <property type="molecule type" value="Genomic_DNA"/>
</dbReference>
<evidence type="ECO:0000256" key="1">
    <source>
        <dbReference type="SAM" id="MobiDB-lite"/>
    </source>
</evidence>
<comment type="caution">
    <text evidence="3">The sequence shown here is derived from an EMBL/GenBank/DDBJ whole genome shotgun (WGS) entry which is preliminary data.</text>
</comment>
<protein>
    <submittedName>
        <fullName evidence="3">DUF4175 family protein</fullName>
    </submittedName>
</protein>
<feature type="compositionally biased region" description="Low complexity" evidence="1">
    <location>
        <begin position="666"/>
        <end position="696"/>
    </location>
</feature>
<gene>
    <name evidence="3" type="ORF">E6A44_011390</name>
</gene>
<sequence length="1023" mass="117312">MSKTLSLEEAANLIGNHFFNVKDRLLNTLQLKELADNSPQNSALILAGIDQKINELKPIPFSTAINLGDNKKHIKYIALPLFIILLIGIIAPAILREGTSSFIRYNEEVLPKAPFDFIVENKHLNITQGDDLTIKVKLSGDEFPQDIYLEDGVNSYKLEKQDISHFTYTFKNIQKDKSIRFSGGGFSSASHTISVKPRPSLLNLSATLIYPAYLNRKAEEAPNVGDLLIPEGTKVNWKLKTENSEQISFILQQKAYQINVVDNNASFSAVIKQNGNYQIVPKNQFVSLRDSLSHQLTVIKDQFPSIAVTETPDSLSSKALYFTGVINDDYGFSSLKFRYQIKDKNKVVGQGAKSLAIKNQQTENNFFYLWNLNEIAIKSGQTIDYFFEVADNDGVNGGKVTRSEIKTYQAPTQQEIAAKLAEGSQSLKQKMEQTIKLANSIEKDSKKLSESLLDKKQLNFEDKKQIEQLLDKQKQLDQAVKDIKDLNEKNNFDKQENGQLNEELKEKQKKIDELFNNVLDEKTKELLQKLQQLMDQNRKDQTREELSKMQMDNKSVKNELDRILELYKQLEFEQSLQNKIDRLNEMAKEQKDLSNQTKSAKDKNSSPQDLKSKQDQLNKDFKDLKKELQDLDKKNQALERPNDYKNPEKETSEIEKNQQDSKEQLNQNNNQKASEKQQQASEQMQQLAQKMQEQQQSGAEQENKVNAQELRKLLENLLSTSFEQEKVMMTLRKMGASDPAYVAQAQKQNMIRDNMKTIADSLYSLSKRVPQIETAVNTEVEKINFNIGKAIDFLGDRRTGEANRSQQFTMTSLNNLALMLNEALEQLQNAMKNAKGGKGKQKQGMQQLQQMQEQLNKNMQQAKEKMEREGNMGTVPKGQMSQEFAKMAQQQQMIREALEKINKEDNKDGKGSLGNLNQAVQEMKQSELDLVNKRINQETINRQKNLMVKLLDAEKAQREQEQDEKRESNAAKQFPPSYQQMLEKFNKSMQNESELIQKLPPNLNYYYKNKVAEYFRLLNSKGK</sequence>
<feature type="region of interest" description="Disordered" evidence="1">
    <location>
        <begin position="536"/>
        <end position="555"/>
    </location>
</feature>